<evidence type="ECO:0000313" key="3">
    <source>
        <dbReference type="Proteomes" id="UP000593576"/>
    </source>
</evidence>
<feature type="chain" id="PRO_5029596959" evidence="1">
    <location>
        <begin position="17"/>
        <end position="289"/>
    </location>
</feature>
<gene>
    <name evidence="2" type="ORF">Goshw_001992</name>
</gene>
<proteinExistence type="predicted"/>
<dbReference type="AlphaFoldDB" id="A0A7J9M9Y6"/>
<dbReference type="EMBL" id="JABFAF010000010">
    <property type="protein sequence ID" value="MBA0867616.1"/>
    <property type="molecule type" value="Genomic_DNA"/>
</dbReference>
<sequence length="289" mass="32617">MLKMLFLLIFTNLVTIFTFSSLPFSLSSSNTPHTHLFLHQETISHLLQELNSTKSKLFIADLHHKINSTNFLVRDLVIEITRERKPSLPVDEEADVFGIPPPTASLSDELKLAILPHKLPLGYSPRMASDEIYPPVGAACLRFQKEMAQYMTYDIGGECPMDDFFAQKLLLKGCEPLPRRRCHPKSPIGYVEPTPFPDSLWATPPDTSIIWDTYTCKSYQCLIDRKNFPGTVNCKDCFDLQGREKRRWLYDRGLDYGLDQVLQTKPAGSIRIGLDIGGGRLGVALSQQG</sequence>
<name>A0A7J9M9Y6_GOSSC</name>
<dbReference type="PANTHER" id="PTHR44067">
    <property type="entry name" value="S-ADENOSYL-L-METHIONINE-DEPENDENT METHYLTRANSFERASE SUPERFAMILY PROTEIN-RELATED"/>
    <property type="match status" value="1"/>
</dbReference>
<feature type="signal peptide" evidence="1">
    <location>
        <begin position="1"/>
        <end position="16"/>
    </location>
</feature>
<comment type="caution">
    <text evidence="2">The sequence shown here is derived from an EMBL/GenBank/DDBJ whole genome shotgun (WGS) entry which is preliminary data.</text>
</comment>
<dbReference type="PANTHER" id="PTHR44067:SF10">
    <property type="entry name" value="S-ADENOSYL-L-METHIONINE-DEPENDENT METHYLTRANSFERASE SUPERFAMILY PROTEIN"/>
    <property type="match status" value="1"/>
</dbReference>
<protein>
    <submittedName>
        <fullName evidence="2">Uncharacterized protein</fullName>
    </submittedName>
</protein>
<evidence type="ECO:0000313" key="2">
    <source>
        <dbReference type="EMBL" id="MBA0867616.1"/>
    </source>
</evidence>
<evidence type="ECO:0000256" key="1">
    <source>
        <dbReference type="SAM" id="SignalP"/>
    </source>
</evidence>
<keyword evidence="3" id="KW-1185">Reference proteome</keyword>
<dbReference type="OrthoDB" id="2013972at2759"/>
<accession>A0A7J9M9Y6</accession>
<organism evidence="2 3">
    <name type="scientific">Gossypium schwendimanii</name>
    <name type="common">Cotton</name>
    <dbReference type="NCBI Taxonomy" id="34291"/>
    <lineage>
        <taxon>Eukaryota</taxon>
        <taxon>Viridiplantae</taxon>
        <taxon>Streptophyta</taxon>
        <taxon>Embryophyta</taxon>
        <taxon>Tracheophyta</taxon>
        <taxon>Spermatophyta</taxon>
        <taxon>Magnoliopsida</taxon>
        <taxon>eudicotyledons</taxon>
        <taxon>Gunneridae</taxon>
        <taxon>Pentapetalae</taxon>
        <taxon>rosids</taxon>
        <taxon>malvids</taxon>
        <taxon>Malvales</taxon>
        <taxon>Malvaceae</taxon>
        <taxon>Malvoideae</taxon>
        <taxon>Gossypium</taxon>
    </lineage>
</organism>
<reference evidence="2 3" key="1">
    <citation type="journal article" date="2019" name="Genome Biol. Evol.">
        <title>Insights into the evolution of the New World diploid cottons (Gossypium, subgenus Houzingenia) based on genome sequencing.</title>
        <authorList>
            <person name="Grover C.E."/>
            <person name="Arick M.A. 2nd"/>
            <person name="Thrash A."/>
            <person name="Conover J.L."/>
            <person name="Sanders W.S."/>
            <person name="Peterson D.G."/>
            <person name="Frelichowski J.E."/>
            <person name="Scheffler J.A."/>
            <person name="Scheffler B.E."/>
            <person name="Wendel J.F."/>
        </authorList>
    </citation>
    <scope>NUCLEOTIDE SEQUENCE [LARGE SCALE GENOMIC DNA]</scope>
    <source>
        <strain evidence="2">1</strain>
        <tissue evidence="2">Leaf</tissue>
    </source>
</reference>
<dbReference type="InterPro" id="IPR053223">
    <property type="entry name" value="Prob_Methyltransferase"/>
</dbReference>
<keyword evidence="1" id="KW-0732">Signal</keyword>
<dbReference type="Proteomes" id="UP000593576">
    <property type="component" value="Unassembled WGS sequence"/>
</dbReference>